<evidence type="ECO:0000256" key="1">
    <source>
        <dbReference type="SAM" id="MobiDB-lite"/>
    </source>
</evidence>
<name>A0ABY5NGT1_9MICO</name>
<dbReference type="EMBL" id="CP091139">
    <property type="protein sequence ID" value="UUT34399.1"/>
    <property type="molecule type" value="Genomic_DNA"/>
</dbReference>
<organism evidence="3 4">
    <name type="scientific">Microbacterium elymi</name>
    <dbReference type="NCBI Taxonomy" id="2909587"/>
    <lineage>
        <taxon>Bacteria</taxon>
        <taxon>Bacillati</taxon>
        <taxon>Actinomycetota</taxon>
        <taxon>Actinomycetes</taxon>
        <taxon>Micrococcales</taxon>
        <taxon>Microbacteriaceae</taxon>
        <taxon>Microbacterium</taxon>
    </lineage>
</organism>
<dbReference type="Pfam" id="PF00561">
    <property type="entry name" value="Abhydrolase_1"/>
    <property type="match status" value="1"/>
</dbReference>
<dbReference type="SUPFAM" id="SSF53474">
    <property type="entry name" value="alpha/beta-Hydrolases"/>
    <property type="match status" value="1"/>
</dbReference>
<proteinExistence type="predicted"/>
<keyword evidence="3" id="KW-0378">Hydrolase</keyword>
<feature type="domain" description="AB hydrolase-1" evidence="2">
    <location>
        <begin position="61"/>
        <end position="144"/>
    </location>
</feature>
<dbReference type="Gene3D" id="3.40.50.1820">
    <property type="entry name" value="alpha/beta hydrolase"/>
    <property type="match status" value="1"/>
</dbReference>
<feature type="region of interest" description="Disordered" evidence="1">
    <location>
        <begin position="140"/>
        <end position="186"/>
    </location>
</feature>
<dbReference type="GO" id="GO:0016787">
    <property type="term" value="F:hydrolase activity"/>
    <property type="evidence" value="ECO:0007669"/>
    <property type="project" value="UniProtKB-KW"/>
</dbReference>
<accession>A0ABY5NGT1</accession>
<evidence type="ECO:0000259" key="2">
    <source>
        <dbReference type="Pfam" id="PF00561"/>
    </source>
</evidence>
<keyword evidence="4" id="KW-1185">Reference proteome</keyword>
<sequence length="186" mass="19556">MTDDNAARPVTTQLVGEGDDAITYDILGDLATATPERPVLFLFGAPMDATGFGLLAGHFTDRPVVTYDPRGTGRNPLGTADITVDRHADDLHRVISALGVGAVDAFGTSGGGVNLLALVAAHPEDVRYAVAHEPATAALAGRARGARRGRRPEAHVRRARRRPGHGEVHPIRDAGRNRSGRLPPAA</sequence>
<gene>
    <name evidence="3" type="ORF">L2X98_27690</name>
</gene>
<dbReference type="Proteomes" id="UP001054811">
    <property type="component" value="Chromosome"/>
</dbReference>
<evidence type="ECO:0000313" key="4">
    <source>
        <dbReference type="Proteomes" id="UP001054811"/>
    </source>
</evidence>
<protein>
    <submittedName>
        <fullName evidence="3">Alpha/beta hydrolase</fullName>
    </submittedName>
</protein>
<reference evidence="3" key="1">
    <citation type="submission" date="2022-01" db="EMBL/GenBank/DDBJ databases">
        <title>Microbacterium eymi and Microbacterium rhizovicinus sp. nov., isolated from the rhizospheric soil of Elymus tsukushiensis, a plant native to the Dokdo Islands, Republic of Korea.</title>
        <authorList>
            <person name="Hwang Y.J."/>
        </authorList>
    </citation>
    <scope>NUCLEOTIDE SEQUENCE</scope>
    <source>
        <strain evidence="3">KUDC0405</strain>
    </source>
</reference>
<dbReference type="InterPro" id="IPR029058">
    <property type="entry name" value="AB_hydrolase_fold"/>
</dbReference>
<feature type="compositionally biased region" description="Basic and acidic residues" evidence="1">
    <location>
        <begin position="164"/>
        <end position="176"/>
    </location>
</feature>
<evidence type="ECO:0000313" key="3">
    <source>
        <dbReference type="EMBL" id="UUT34399.1"/>
    </source>
</evidence>
<dbReference type="RefSeq" id="WP_259610915.1">
    <property type="nucleotide sequence ID" value="NZ_CP091139.2"/>
</dbReference>
<dbReference type="InterPro" id="IPR000073">
    <property type="entry name" value="AB_hydrolase_1"/>
</dbReference>